<dbReference type="GO" id="GO:0005615">
    <property type="term" value="C:extracellular space"/>
    <property type="evidence" value="ECO:0007669"/>
    <property type="project" value="UniProtKB-KW"/>
</dbReference>
<dbReference type="Pfam" id="PF01291">
    <property type="entry name" value="LIF_OSM"/>
    <property type="match status" value="1"/>
</dbReference>
<dbReference type="SUPFAM" id="SSF47266">
    <property type="entry name" value="4-helical cytokines"/>
    <property type="match status" value="1"/>
</dbReference>
<sequence length="203" mass="22633">MKLCCWLLGVLLLLVLHGEHGAVGLLQTTPEEASCSTDHECPDELQNLIKNELQLLNSSADALLNVYNTAQGEPFSITNEKLCNPCVKTFPPFHADGQPKDKLVELYRIIAYLSTSLSNIWQYQKSLNPYDQDLHSNLNSTVGNLQGLLNHVLCHLCKTYQVGHVDVVPVPDTSGMNTFQQKRLGCQLLAKYKQVIVELVQAF</sequence>
<proteinExistence type="inferred from homology"/>
<evidence type="ECO:0000256" key="11">
    <source>
        <dbReference type="SAM" id="SignalP"/>
    </source>
</evidence>
<keyword evidence="4" id="KW-0202">Cytokine</keyword>
<evidence type="ECO:0000313" key="13">
    <source>
        <dbReference type="RefSeq" id="XP_007946191.1"/>
    </source>
</evidence>
<accession>A0A8B7AJF6</accession>
<evidence type="ECO:0000313" key="12">
    <source>
        <dbReference type="Proteomes" id="UP000694850"/>
    </source>
</evidence>
<evidence type="ECO:0000256" key="3">
    <source>
        <dbReference type="ARBA" id="ARBA00016836"/>
    </source>
</evidence>
<evidence type="ECO:0000256" key="1">
    <source>
        <dbReference type="ARBA" id="ARBA00004613"/>
    </source>
</evidence>
<dbReference type="InterPro" id="IPR003624">
    <property type="entry name" value="Leukemia_IF"/>
</dbReference>
<dbReference type="OrthoDB" id="9902088at2759"/>
<dbReference type="GO" id="GO:0048861">
    <property type="term" value="P:leukemia inhibitory factor signaling pathway"/>
    <property type="evidence" value="ECO:0007669"/>
    <property type="project" value="TreeGrafter"/>
</dbReference>
<keyword evidence="6 11" id="KW-0732">Signal</keyword>
<keyword evidence="7" id="KW-0339">Growth factor</keyword>
<dbReference type="PRINTS" id="PR01883">
    <property type="entry name" value="LEUKAEMIAIF"/>
</dbReference>
<comment type="similarity">
    <text evidence="2">Belongs to the LIF/OSM family.</text>
</comment>
<dbReference type="AlphaFoldDB" id="A0A8B7AJF6"/>
<reference evidence="13" key="1">
    <citation type="submission" date="2025-08" db="UniProtKB">
        <authorList>
            <consortium name="RefSeq"/>
        </authorList>
    </citation>
    <scope>IDENTIFICATION</scope>
</reference>
<comment type="function">
    <text evidence="10">LIF has the capacity to induce terminal differentiation in leukemic cells. Its activities include the induction of hematopoietic differentiation in normal and myeloid leukemia cells, the induction of neuronal cell differentiation, and the stimulation of acute-phase protein synthesis in hepatocytes.</text>
</comment>
<dbReference type="GO" id="GO:0005125">
    <property type="term" value="F:cytokine activity"/>
    <property type="evidence" value="ECO:0007669"/>
    <property type="project" value="UniProtKB-KW"/>
</dbReference>
<evidence type="ECO:0000256" key="6">
    <source>
        <dbReference type="ARBA" id="ARBA00022729"/>
    </source>
</evidence>
<evidence type="ECO:0000256" key="2">
    <source>
        <dbReference type="ARBA" id="ARBA00005971"/>
    </source>
</evidence>
<name>A0A8B7AJF6_ORYAF</name>
<dbReference type="InterPro" id="IPR001581">
    <property type="entry name" value="Leukemia_IF/oncostatin"/>
</dbReference>
<dbReference type="Gene3D" id="1.20.1250.10">
    <property type="match status" value="1"/>
</dbReference>
<keyword evidence="5" id="KW-0964">Secreted</keyword>
<dbReference type="GO" id="GO:0008284">
    <property type="term" value="P:positive regulation of cell population proliferation"/>
    <property type="evidence" value="ECO:0007669"/>
    <property type="project" value="TreeGrafter"/>
</dbReference>
<protein>
    <recommendedName>
        <fullName evidence="3">Leukemia inhibitory factor</fullName>
    </recommendedName>
</protein>
<feature type="signal peptide" evidence="11">
    <location>
        <begin position="1"/>
        <end position="21"/>
    </location>
</feature>
<dbReference type="GO" id="GO:0008083">
    <property type="term" value="F:growth factor activity"/>
    <property type="evidence" value="ECO:0007669"/>
    <property type="project" value="UniProtKB-KW"/>
</dbReference>
<evidence type="ECO:0000256" key="5">
    <source>
        <dbReference type="ARBA" id="ARBA00022525"/>
    </source>
</evidence>
<organism evidence="12 13">
    <name type="scientific">Orycteropus afer afer</name>
    <dbReference type="NCBI Taxonomy" id="1230840"/>
    <lineage>
        <taxon>Eukaryota</taxon>
        <taxon>Metazoa</taxon>
        <taxon>Chordata</taxon>
        <taxon>Craniata</taxon>
        <taxon>Vertebrata</taxon>
        <taxon>Euteleostomi</taxon>
        <taxon>Mammalia</taxon>
        <taxon>Eutheria</taxon>
        <taxon>Afrotheria</taxon>
        <taxon>Tubulidentata</taxon>
        <taxon>Orycteropodidae</taxon>
        <taxon>Orycteropus</taxon>
    </lineage>
</organism>
<dbReference type="InterPro" id="IPR009079">
    <property type="entry name" value="4_helix_cytokine-like_core"/>
</dbReference>
<dbReference type="GO" id="GO:0006955">
    <property type="term" value="P:immune response"/>
    <property type="evidence" value="ECO:0007669"/>
    <property type="project" value="InterPro"/>
</dbReference>
<dbReference type="GO" id="GO:0023051">
    <property type="term" value="P:regulation of signaling"/>
    <property type="evidence" value="ECO:0007669"/>
    <property type="project" value="UniProtKB-ARBA"/>
</dbReference>
<evidence type="ECO:0000256" key="9">
    <source>
        <dbReference type="ARBA" id="ARBA00023180"/>
    </source>
</evidence>
<keyword evidence="9" id="KW-0325">Glycoprotein</keyword>
<dbReference type="RefSeq" id="XP_007946191.1">
    <property type="nucleotide sequence ID" value="XM_007948000.1"/>
</dbReference>
<evidence type="ECO:0000256" key="10">
    <source>
        <dbReference type="ARBA" id="ARBA00024822"/>
    </source>
</evidence>
<comment type="subcellular location">
    <subcellularLocation>
        <location evidence="1">Secreted</location>
    </subcellularLocation>
</comment>
<evidence type="ECO:0000256" key="7">
    <source>
        <dbReference type="ARBA" id="ARBA00023030"/>
    </source>
</evidence>
<dbReference type="PANTHER" id="PTHR10633">
    <property type="entry name" value="LEUKEMIA INHIBITORY FACTOR"/>
    <property type="match status" value="1"/>
</dbReference>
<evidence type="ECO:0000256" key="4">
    <source>
        <dbReference type="ARBA" id="ARBA00022514"/>
    </source>
</evidence>
<dbReference type="InterPro" id="IPR019827">
    <property type="entry name" value="Leukemia_IF/oncostatin_CS"/>
</dbReference>
<dbReference type="GO" id="GO:0045595">
    <property type="term" value="P:regulation of cell differentiation"/>
    <property type="evidence" value="ECO:0007669"/>
    <property type="project" value="TreeGrafter"/>
</dbReference>
<keyword evidence="8" id="KW-1015">Disulfide bond</keyword>
<keyword evidence="12" id="KW-1185">Reference proteome</keyword>
<evidence type="ECO:0000256" key="8">
    <source>
        <dbReference type="ARBA" id="ARBA00023157"/>
    </source>
</evidence>
<dbReference type="GO" id="GO:0005146">
    <property type="term" value="F:leukemia inhibitory factor receptor binding"/>
    <property type="evidence" value="ECO:0007669"/>
    <property type="project" value="InterPro"/>
</dbReference>
<dbReference type="PROSITE" id="PS00590">
    <property type="entry name" value="LIF_OSM"/>
    <property type="match status" value="1"/>
</dbReference>
<feature type="chain" id="PRO_5034594113" description="Leukemia inhibitory factor" evidence="11">
    <location>
        <begin position="22"/>
        <end position="203"/>
    </location>
</feature>
<gene>
    <name evidence="13" type="primary">LIF</name>
</gene>
<dbReference type="SMART" id="SM00080">
    <property type="entry name" value="LIF_OSM"/>
    <property type="match status" value="1"/>
</dbReference>
<dbReference type="PANTHER" id="PTHR10633:SF0">
    <property type="entry name" value="LEUKEMIA INHIBITORY FACTOR"/>
    <property type="match status" value="1"/>
</dbReference>
<dbReference type="GO" id="GO:0010646">
    <property type="term" value="P:regulation of cell communication"/>
    <property type="evidence" value="ECO:0007669"/>
    <property type="project" value="UniProtKB-ARBA"/>
</dbReference>
<dbReference type="Proteomes" id="UP000694850">
    <property type="component" value="Unplaced"/>
</dbReference>